<proteinExistence type="predicted"/>
<protein>
    <submittedName>
        <fullName evidence="1">Uncharacterized protein</fullName>
    </submittedName>
</protein>
<dbReference type="InterPro" id="IPR011990">
    <property type="entry name" value="TPR-like_helical_dom_sf"/>
</dbReference>
<comment type="caution">
    <text evidence="1">The sequence shown here is derived from an EMBL/GenBank/DDBJ whole genome shotgun (WGS) entry which is preliminary data.</text>
</comment>
<gene>
    <name evidence="1" type="ORF">AK812_SmicGene43681</name>
</gene>
<dbReference type="Gene3D" id="1.25.40.10">
    <property type="entry name" value="Tetratricopeptide repeat domain"/>
    <property type="match status" value="1"/>
</dbReference>
<evidence type="ECO:0000313" key="2">
    <source>
        <dbReference type="Proteomes" id="UP000186817"/>
    </source>
</evidence>
<organism evidence="1 2">
    <name type="scientific">Symbiodinium microadriaticum</name>
    <name type="common">Dinoflagellate</name>
    <name type="synonym">Zooxanthella microadriatica</name>
    <dbReference type="NCBI Taxonomy" id="2951"/>
    <lineage>
        <taxon>Eukaryota</taxon>
        <taxon>Sar</taxon>
        <taxon>Alveolata</taxon>
        <taxon>Dinophyceae</taxon>
        <taxon>Suessiales</taxon>
        <taxon>Symbiodiniaceae</taxon>
        <taxon>Symbiodinium</taxon>
    </lineage>
</organism>
<dbReference type="Proteomes" id="UP000186817">
    <property type="component" value="Unassembled WGS sequence"/>
</dbReference>
<reference evidence="1 2" key="1">
    <citation type="submission" date="2016-02" db="EMBL/GenBank/DDBJ databases">
        <title>Genome analysis of coral dinoflagellate symbionts highlights evolutionary adaptations to a symbiotic lifestyle.</title>
        <authorList>
            <person name="Aranda M."/>
            <person name="Li Y."/>
            <person name="Liew Y.J."/>
            <person name="Baumgarten S."/>
            <person name="Simakov O."/>
            <person name="Wilson M."/>
            <person name="Piel J."/>
            <person name="Ashoor H."/>
            <person name="Bougouffa S."/>
            <person name="Bajic V.B."/>
            <person name="Ryu T."/>
            <person name="Ravasi T."/>
            <person name="Bayer T."/>
            <person name="Micklem G."/>
            <person name="Kim H."/>
            <person name="Bhak J."/>
            <person name="Lajeunesse T.C."/>
            <person name="Voolstra C.R."/>
        </authorList>
    </citation>
    <scope>NUCLEOTIDE SEQUENCE [LARGE SCALE GENOMIC DNA]</scope>
    <source>
        <strain evidence="1 2">CCMP2467</strain>
    </source>
</reference>
<name>A0A1Q9C0F8_SYMMI</name>
<dbReference type="AlphaFoldDB" id="A0A1Q9C0F8"/>
<accession>A0A1Q9C0F8</accession>
<sequence>MTVGISRGYEPGRVLLILPTTDIGVKHAALAEDASLQPDLQEASRLLAEAEASLSRGRIEDSQSVAKKALEQFRAGKSAQGVADATRVAMCALAEFESRKEALALGQEHLKDVRAAGNKEQEAMALQSLAEVATFRCRGDLRDSALSWADEAVTLQRELGNKKLEGFALLAAASACTQKSVKAHQRKHYLRAIKSLKAAIQLFSECPEEDVVGRSGEAGGFARDFSERRRPSCQRYGPWRRKEEGLELEFLARLQLQLGHYKALGFAAV</sequence>
<keyword evidence="2" id="KW-1185">Reference proteome</keyword>
<dbReference type="OrthoDB" id="440314at2759"/>
<dbReference type="OMA" id="KMEGHAM"/>
<dbReference type="EMBL" id="LSRX01002037">
    <property type="protein sequence ID" value="OLP76390.1"/>
    <property type="molecule type" value="Genomic_DNA"/>
</dbReference>
<evidence type="ECO:0000313" key="1">
    <source>
        <dbReference type="EMBL" id="OLP76390.1"/>
    </source>
</evidence>